<reference evidence="2 3" key="1">
    <citation type="submission" date="2020-03" db="EMBL/GenBank/DDBJ databases">
        <title>Genomic Encyclopedia of Type Strains, Phase IV (KMG-IV): sequencing the most valuable type-strain genomes for metagenomic binning, comparative biology and taxonomic classification.</title>
        <authorList>
            <person name="Goeker M."/>
        </authorList>
    </citation>
    <scope>NUCLEOTIDE SEQUENCE [LARGE SCALE GENOMIC DNA]</scope>
    <source>
        <strain evidence="2 3">DSM 22753</strain>
    </source>
</reference>
<keyword evidence="1" id="KW-1133">Transmembrane helix</keyword>
<protein>
    <submittedName>
        <fullName evidence="2">Flagellar hook-basal body complex protein FliE</fullName>
    </submittedName>
</protein>
<evidence type="ECO:0000256" key="1">
    <source>
        <dbReference type="SAM" id="Phobius"/>
    </source>
</evidence>
<evidence type="ECO:0000313" key="2">
    <source>
        <dbReference type="EMBL" id="NIJ24844.1"/>
    </source>
</evidence>
<proteinExistence type="predicted"/>
<gene>
    <name evidence="2" type="ORF">FHT01_002386</name>
</gene>
<keyword evidence="2" id="KW-0969">Cilium</keyword>
<dbReference type="RefSeq" id="WP_140047275.1">
    <property type="nucleotide sequence ID" value="NZ_BAAAEV010000001.1"/>
</dbReference>
<comment type="caution">
    <text evidence="2">The sequence shown here is derived from an EMBL/GenBank/DDBJ whole genome shotgun (WGS) entry which is preliminary data.</text>
</comment>
<keyword evidence="1" id="KW-0812">Transmembrane</keyword>
<dbReference type="Proteomes" id="UP000788153">
    <property type="component" value="Unassembled WGS sequence"/>
</dbReference>
<keyword evidence="2" id="KW-0282">Flagellum</keyword>
<accession>A0ABX0U4W1</accession>
<feature type="transmembrane region" description="Helical" evidence="1">
    <location>
        <begin position="12"/>
        <end position="33"/>
    </location>
</feature>
<keyword evidence="1" id="KW-0472">Membrane</keyword>
<keyword evidence="3" id="KW-1185">Reference proteome</keyword>
<evidence type="ECO:0000313" key="3">
    <source>
        <dbReference type="Proteomes" id="UP000788153"/>
    </source>
</evidence>
<sequence length="142" mass="15684">MSLWDHLGAGWTPGAVGVWSLLGAVLLGWWKGLPAVLDAFERRQSGIELRTEALLDAQAKRFAEQLAAADDRHDECMEGQKALRAEMTEIRRENGELRSIIHAMQQAGSSMQAVVARAITDGHESHMPRALDKLDELKGARE</sequence>
<name>A0ABX0U4W1_9SPHN</name>
<organism evidence="2 3">
    <name type="scientific">Sphingomonas japonica</name>
    <dbReference type="NCBI Taxonomy" id="511662"/>
    <lineage>
        <taxon>Bacteria</taxon>
        <taxon>Pseudomonadati</taxon>
        <taxon>Pseudomonadota</taxon>
        <taxon>Alphaproteobacteria</taxon>
        <taxon>Sphingomonadales</taxon>
        <taxon>Sphingomonadaceae</taxon>
        <taxon>Sphingomonas</taxon>
    </lineage>
</organism>
<dbReference type="EMBL" id="JAASQP010000001">
    <property type="protein sequence ID" value="NIJ24844.1"/>
    <property type="molecule type" value="Genomic_DNA"/>
</dbReference>
<keyword evidence="2" id="KW-0966">Cell projection</keyword>